<evidence type="ECO:0000256" key="6">
    <source>
        <dbReference type="SAM" id="MobiDB-lite"/>
    </source>
</evidence>
<dbReference type="EMBL" id="PPXC01000004">
    <property type="protein sequence ID" value="POH74284.1"/>
    <property type="molecule type" value="Genomic_DNA"/>
</dbReference>
<keyword evidence="7" id="KW-1133">Transmembrane helix</keyword>
<dbReference type="InterPro" id="IPR012336">
    <property type="entry name" value="Thioredoxin-like_fold"/>
</dbReference>
<keyword evidence="7" id="KW-0472">Membrane</keyword>
<keyword evidence="4" id="KW-1015">Disulfide bond</keyword>
<feature type="region of interest" description="Disordered" evidence="6">
    <location>
        <begin position="1"/>
        <end position="38"/>
    </location>
</feature>
<keyword evidence="7" id="KW-0812">Transmembrane</keyword>
<keyword evidence="3" id="KW-0560">Oxidoreductase</keyword>
<dbReference type="InterPro" id="IPR025241">
    <property type="entry name" value="DUF4190"/>
</dbReference>
<evidence type="ECO:0000256" key="1">
    <source>
        <dbReference type="ARBA" id="ARBA00005791"/>
    </source>
</evidence>
<dbReference type="Proteomes" id="UP000237061">
    <property type="component" value="Unassembled WGS sequence"/>
</dbReference>
<evidence type="ECO:0000256" key="5">
    <source>
        <dbReference type="ARBA" id="ARBA00023284"/>
    </source>
</evidence>
<keyword evidence="5" id="KW-0676">Redox-active center</keyword>
<evidence type="ECO:0000256" key="3">
    <source>
        <dbReference type="ARBA" id="ARBA00023002"/>
    </source>
</evidence>
<evidence type="ECO:0000259" key="8">
    <source>
        <dbReference type="Pfam" id="PF13462"/>
    </source>
</evidence>
<proteinExistence type="inferred from homology"/>
<evidence type="ECO:0000256" key="2">
    <source>
        <dbReference type="ARBA" id="ARBA00022729"/>
    </source>
</evidence>
<dbReference type="GO" id="GO:0016491">
    <property type="term" value="F:oxidoreductase activity"/>
    <property type="evidence" value="ECO:0007669"/>
    <property type="project" value="UniProtKB-KW"/>
</dbReference>
<feature type="transmembrane region" description="Helical" evidence="7">
    <location>
        <begin position="82"/>
        <end position="112"/>
    </location>
</feature>
<reference evidence="10 11" key="1">
    <citation type="submission" date="2018-01" db="EMBL/GenBank/DDBJ databases">
        <title>Arthrobacter sp. nov., from glaciers in China.</title>
        <authorList>
            <person name="Liu Q."/>
            <person name="Xin Y.-H."/>
        </authorList>
    </citation>
    <scope>NUCLEOTIDE SEQUENCE [LARGE SCALE GENOMIC DNA]</scope>
    <source>
        <strain evidence="10 11">HLT2-12-2</strain>
    </source>
</reference>
<dbReference type="Pfam" id="PF13462">
    <property type="entry name" value="Thioredoxin_4"/>
    <property type="match status" value="1"/>
</dbReference>
<evidence type="ECO:0000259" key="9">
    <source>
        <dbReference type="Pfam" id="PF13828"/>
    </source>
</evidence>
<accession>A0A2S3ZYU3</accession>
<evidence type="ECO:0000313" key="10">
    <source>
        <dbReference type="EMBL" id="POH74284.1"/>
    </source>
</evidence>
<comment type="caution">
    <text evidence="10">The sequence shown here is derived from an EMBL/GenBank/DDBJ whole genome shotgun (WGS) entry which is preliminary data.</text>
</comment>
<sequence>MGENPVQGPENPQNPPGWTPPHYGQQPPYGQYPPMPAPGGKGGTNTLAIVSLVSSFFVGIAGVITGHIALSQIKRTGEEGKGLAIAGLVIGYVMTLAAIVGVIAVVVSLFLAGVAADNAAGSPDGSNQKGGVSSTGNVPENSNAFGGIAFGQGGALVPPTTTDTRVDLTQLPEQGGQALDPAAIGIQASANGEPMQLVVFIDFMCPHCAAFEQSQGPAIQALQDQGKITVEYRPIGYLDRFSAGTNYSSRSAAAAACVASESPQNYKKFLDSLFTNQPAENSEGLDAAELGRLAQEAGAADITDCMDSKTYRPYVAFATGLASTHGVQGTPTVFMDGVQWQDGSFTDFAAAALAAKK</sequence>
<dbReference type="CDD" id="cd02972">
    <property type="entry name" value="DsbA_family"/>
    <property type="match status" value="1"/>
</dbReference>
<name>A0A2S3ZYU3_ARTGL</name>
<dbReference type="PANTHER" id="PTHR13887:SF14">
    <property type="entry name" value="DISULFIDE BOND FORMATION PROTEIN D"/>
    <property type="match status" value="1"/>
</dbReference>
<dbReference type="Gene3D" id="3.40.30.10">
    <property type="entry name" value="Glutaredoxin"/>
    <property type="match status" value="1"/>
</dbReference>
<dbReference type="AlphaFoldDB" id="A0A2S3ZYU3"/>
<dbReference type="PANTHER" id="PTHR13887">
    <property type="entry name" value="GLUTATHIONE S-TRANSFERASE KAPPA"/>
    <property type="match status" value="1"/>
</dbReference>
<gene>
    <name evidence="10" type="ORF">CVS27_06900</name>
</gene>
<feature type="transmembrane region" description="Helical" evidence="7">
    <location>
        <begin position="47"/>
        <end position="70"/>
    </location>
</feature>
<evidence type="ECO:0000256" key="4">
    <source>
        <dbReference type="ARBA" id="ARBA00023157"/>
    </source>
</evidence>
<protein>
    <submittedName>
        <fullName evidence="10">Disulfide bond formation protein DsbA</fullName>
    </submittedName>
</protein>
<comment type="similarity">
    <text evidence="1">Belongs to the thioredoxin family. DsbA subfamily.</text>
</comment>
<keyword evidence="11" id="KW-1185">Reference proteome</keyword>
<feature type="domain" description="Thioredoxin-like fold" evidence="8">
    <location>
        <begin position="194"/>
        <end position="341"/>
    </location>
</feature>
<organism evidence="10 11">
    <name type="scientific">Arthrobacter glacialis</name>
    <dbReference type="NCBI Taxonomy" id="1664"/>
    <lineage>
        <taxon>Bacteria</taxon>
        <taxon>Bacillati</taxon>
        <taxon>Actinomycetota</taxon>
        <taxon>Actinomycetes</taxon>
        <taxon>Micrococcales</taxon>
        <taxon>Micrococcaceae</taxon>
        <taxon>Arthrobacter</taxon>
    </lineage>
</organism>
<feature type="domain" description="DUF4190" evidence="9">
    <location>
        <begin position="47"/>
        <end position="100"/>
    </location>
</feature>
<evidence type="ECO:0000313" key="11">
    <source>
        <dbReference type="Proteomes" id="UP000237061"/>
    </source>
</evidence>
<evidence type="ECO:0000256" key="7">
    <source>
        <dbReference type="SAM" id="Phobius"/>
    </source>
</evidence>
<keyword evidence="2" id="KW-0732">Signal</keyword>
<dbReference type="Pfam" id="PF13828">
    <property type="entry name" value="DUF4190"/>
    <property type="match status" value="1"/>
</dbReference>
<dbReference type="InterPro" id="IPR036249">
    <property type="entry name" value="Thioredoxin-like_sf"/>
</dbReference>
<dbReference type="SUPFAM" id="SSF52833">
    <property type="entry name" value="Thioredoxin-like"/>
    <property type="match status" value="1"/>
</dbReference>
<feature type="compositionally biased region" description="Low complexity" evidence="6">
    <location>
        <begin position="20"/>
        <end position="29"/>
    </location>
</feature>